<keyword evidence="2" id="KW-0238">DNA-binding</keyword>
<gene>
    <name evidence="2" type="ORF">ABID49_002571</name>
</gene>
<sequence>MKVKLNLNPETETEYAEIHVRSLTPEIRRAIELLQGGGQSGRIQAMQGERVFLLEPADIAYAIVEGDRCKVIAGEEVYLYKATLKSFGELTEGGSFIRISKSCIANLDFVRYYEASFGGSLVIVFKNGHKEYVSRSYTKSL</sequence>
<evidence type="ECO:0000313" key="3">
    <source>
        <dbReference type="Proteomes" id="UP001549099"/>
    </source>
</evidence>
<dbReference type="EMBL" id="JBEPLW010000029">
    <property type="protein sequence ID" value="MET3576642.1"/>
    <property type="molecule type" value="Genomic_DNA"/>
</dbReference>
<organism evidence="2 3">
    <name type="scientific">Bhargavaea ullalensis</name>
    <dbReference type="NCBI Taxonomy" id="1265685"/>
    <lineage>
        <taxon>Bacteria</taxon>
        <taxon>Bacillati</taxon>
        <taxon>Bacillota</taxon>
        <taxon>Bacilli</taxon>
        <taxon>Bacillales</taxon>
        <taxon>Caryophanaceae</taxon>
        <taxon>Bhargavaea</taxon>
    </lineage>
</organism>
<keyword evidence="3" id="KW-1185">Reference proteome</keyword>
<dbReference type="Gene3D" id="2.40.50.1020">
    <property type="entry name" value="LytTr DNA-binding domain"/>
    <property type="match status" value="1"/>
</dbReference>
<dbReference type="PANTHER" id="PTHR37299:SF1">
    <property type="entry name" value="STAGE 0 SPORULATION PROTEIN A HOMOLOG"/>
    <property type="match status" value="1"/>
</dbReference>
<protein>
    <submittedName>
        <fullName evidence="2">DNA-binding LytR/AlgR family response regulator</fullName>
    </submittedName>
</protein>
<evidence type="ECO:0000313" key="2">
    <source>
        <dbReference type="EMBL" id="MET3576642.1"/>
    </source>
</evidence>
<dbReference type="Pfam" id="PF04397">
    <property type="entry name" value="LytTR"/>
    <property type="match status" value="1"/>
</dbReference>
<dbReference type="GO" id="GO:0003677">
    <property type="term" value="F:DNA binding"/>
    <property type="evidence" value="ECO:0007669"/>
    <property type="project" value="UniProtKB-KW"/>
</dbReference>
<evidence type="ECO:0000259" key="1">
    <source>
        <dbReference type="PROSITE" id="PS50930"/>
    </source>
</evidence>
<name>A0ABV2GEA8_9BACL</name>
<comment type="caution">
    <text evidence="2">The sequence shown here is derived from an EMBL/GenBank/DDBJ whole genome shotgun (WGS) entry which is preliminary data.</text>
</comment>
<dbReference type="SMART" id="SM00850">
    <property type="entry name" value="LytTR"/>
    <property type="match status" value="1"/>
</dbReference>
<reference evidence="2 3" key="1">
    <citation type="submission" date="2024-06" db="EMBL/GenBank/DDBJ databases">
        <title>Genomic Encyclopedia of Type Strains, Phase IV (KMG-IV): sequencing the most valuable type-strain genomes for metagenomic binning, comparative biology and taxonomic classification.</title>
        <authorList>
            <person name="Goeker M."/>
        </authorList>
    </citation>
    <scope>NUCLEOTIDE SEQUENCE [LARGE SCALE GENOMIC DNA]</scope>
    <source>
        <strain evidence="2 3">DSM 26128</strain>
    </source>
</reference>
<dbReference type="PROSITE" id="PS50930">
    <property type="entry name" value="HTH_LYTTR"/>
    <property type="match status" value="1"/>
</dbReference>
<dbReference type="PANTHER" id="PTHR37299">
    <property type="entry name" value="TRANSCRIPTIONAL REGULATOR-RELATED"/>
    <property type="match status" value="1"/>
</dbReference>
<dbReference type="InterPro" id="IPR046947">
    <property type="entry name" value="LytR-like"/>
</dbReference>
<feature type="domain" description="HTH LytTR-type" evidence="1">
    <location>
        <begin position="43"/>
        <end position="141"/>
    </location>
</feature>
<proteinExistence type="predicted"/>
<accession>A0ABV2GEA8</accession>
<dbReference type="RefSeq" id="WP_354198869.1">
    <property type="nucleotide sequence ID" value="NZ_JBEPLW010000029.1"/>
</dbReference>
<dbReference type="InterPro" id="IPR007492">
    <property type="entry name" value="LytTR_DNA-bd_dom"/>
</dbReference>
<dbReference type="Proteomes" id="UP001549099">
    <property type="component" value="Unassembled WGS sequence"/>
</dbReference>